<sequence>MRRRMSEADTKDLDPLWSQGQDFYLLRSTQEDTKLSLERDVDIQLRGKKTVSLPKRPGKKFTTQTEMTNPRDIVEEAKRGKESTTDVELGLNCLHLSPRCEQFKPCIMEESPGESSIMHHDFIPHSKRMNKLTLTAADNAKQGHCVVVEISNTHPGGATSLIYGRKINEEGSGVGEPYQLLTKDLIGYEQTLLHDHLALCRESEENYFADAENSSRESSHLDSVSLSDSKDCGGSFNEISSERIHEDYASDEILCLISFKCSGIQNESIAFVAKLVELLNLKLNCREHCRLYPSPGALQLVDGEDTDDVVDVAGVKMGEPLVITGDYGSNKSHFQAISEGLIPSNGGTHGDEPELYSDPRCNTSLVDSTASSQLEASGQGSECKSTLLVEEHKGGEGEEQIWRRDWAKQDYKVEKWLKVVCAANGVSSGEVTSLLSRSVPLSSGAAHDDELLLLEGLETVRAKSSSNGESVKYGQSSHFYFSHEFSFVL</sequence>
<gene>
    <name evidence="1" type="ORF">AWC38_SpisGene22641</name>
</gene>
<evidence type="ECO:0000313" key="1">
    <source>
        <dbReference type="EMBL" id="PFX13286.1"/>
    </source>
</evidence>
<keyword evidence="2" id="KW-1185">Reference proteome</keyword>
<dbReference type="Proteomes" id="UP000225706">
    <property type="component" value="Unassembled WGS sequence"/>
</dbReference>
<comment type="caution">
    <text evidence="1">The sequence shown here is derived from an EMBL/GenBank/DDBJ whole genome shotgun (WGS) entry which is preliminary data.</text>
</comment>
<proteinExistence type="predicted"/>
<reference evidence="2" key="1">
    <citation type="journal article" date="2017" name="bioRxiv">
        <title>Comparative analysis of the genomes of Stylophora pistillata and Acropora digitifera provides evidence for extensive differences between species of corals.</title>
        <authorList>
            <person name="Voolstra C.R."/>
            <person name="Li Y."/>
            <person name="Liew Y.J."/>
            <person name="Baumgarten S."/>
            <person name="Zoccola D."/>
            <person name="Flot J.-F."/>
            <person name="Tambutte S."/>
            <person name="Allemand D."/>
            <person name="Aranda M."/>
        </authorList>
    </citation>
    <scope>NUCLEOTIDE SEQUENCE [LARGE SCALE GENOMIC DNA]</scope>
</reference>
<dbReference type="OrthoDB" id="539213at2759"/>
<protein>
    <submittedName>
        <fullName evidence="1">Uncharacterized protein</fullName>
    </submittedName>
</protein>
<name>A0A2B4R7Z8_STYPI</name>
<evidence type="ECO:0000313" key="2">
    <source>
        <dbReference type="Proteomes" id="UP000225706"/>
    </source>
</evidence>
<dbReference type="AlphaFoldDB" id="A0A2B4R7Z8"/>
<organism evidence="1 2">
    <name type="scientific">Stylophora pistillata</name>
    <name type="common">Smooth cauliflower coral</name>
    <dbReference type="NCBI Taxonomy" id="50429"/>
    <lineage>
        <taxon>Eukaryota</taxon>
        <taxon>Metazoa</taxon>
        <taxon>Cnidaria</taxon>
        <taxon>Anthozoa</taxon>
        <taxon>Hexacorallia</taxon>
        <taxon>Scleractinia</taxon>
        <taxon>Astrocoeniina</taxon>
        <taxon>Pocilloporidae</taxon>
        <taxon>Stylophora</taxon>
    </lineage>
</organism>
<accession>A0A2B4R7Z8</accession>
<dbReference type="EMBL" id="LSMT01001016">
    <property type="protein sequence ID" value="PFX13286.1"/>
    <property type="molecule type" value="Genomic_DNA"/>
</dbReference>